<evidence type="ECO:0000259" key="3">
    <source>
        <dbReference type="PROSITE" id="PS00662"/>
    </source>
</evidence>
<dbReference type="InterPro" id="IPR003593">
    <property type="entry name" value="AAA+_ATPase"/>
</dbReference>
<feature type="domain" description="Bacterial type II secretion system protein E" evidence="3">
    <location>
        <begin position="318"/>
        <end position="332"/>
    </location>
</feature>
<evidence type="ECO:0000256" key="1">
    <source>
        <dbReference type="ARBA" id="ARBA00006611"/>
    </source>
</evidence>
<keyword evidence="5" id="KW-1185">Reference proteome</keyword>
<name>A0A1D8ARF2_9BACT</name>
<protein>
    <submittedName>
        <fullName evidence="4">Twitching mobility protein</fullName>
    </submittedName>
</protein>
<evidence type="ECO:0000313" key="5">
    <source>
        <dbReference type="Proteomes" id="UP000095228"/>
    </source>
</evidence>
<dbReference type="CDD" id="cd01131">
    <property type="entry name" value="PilT"/>
    <property type="match status" value="1"/>
</dbReference>
<dbReference type="NCBIfam" id="TIGR01420">
    <property type="entry name" value="pilT_fam"/>
    <property type="match status" value="1"/>
</dbReference>
<gene>
    <name evidence="4" type="primary">pilT_1</name>
    <name evidence="4" type="ORF">Verru16b_00518</name>
</gene>
<dbReference type="InterPro" id="IPR006321">
    <property type="entry name" value="PilT/PilU"/>
</dbReference>
<feature type="region of interest" description="Disordered" evidence="2">
    <location>
        <begin position="63"/>
        <end position="107"/>
    </location>
</feature>
<dbReference type="InterPro" id="IPR001482">
    <property type="entry name" value="T2SS/T4SS_dom"/>
</dbReference>
<dbReference type="GO" id="GO:0016887">
    <property type="term" value="F:ATP hydrolysis activity"/>
    <property type="evidence" value="ECO:0007669"/>
    <property type="project" value="InterPro"/>
</dbReference>
<dbReference type="Pfam" id="PF00437">
    <property type="entry name" value="T2SSE"/>
    <property type="match status" value="1"/>
</dbReference>
<proteinExistence type="inferred from homology"/>
<dbReference type="InterPro" id="IPR027417">
    <property type="entry name" value="P-loop_NTPase"/>
</dbReference>
<reference evidence="4 5" key="1">
    <citation type="submission" date="2016-06" db="EMBL/GenBank/DDBJ databases">
        <title>Three novel species with peptidoglycan cell walls form the new genus Lacunisphaera gen. nov. in the family Opitutaceae of the verrucomicrobial subdivision 4.</title>
        <authorList>
            <person name="Rast P."/>
            <person name="Gloeckner I."/>
            <person name="Jogler M."/>
            <person name="Boedeker C."/>
            <person name="Jeske O."/>
            <person name="Wiegand S."/>
            <person name="Reinhardt R."/>
            <person name="Schumann P."/>
            <person name="Rohde M."/>
            <person name="Spring S."/>
            <person name="Gloeckner F.O."/>
            <person name="Jogler C."/>
        </authorList>
    </citation>
    <scope>NUCLEOTIDE SEQUENCE [LARGE SCALE GENOMIC DNA]</scope>
    <source>
        <strain evidence="4 5">IG16b</strain>
    </source>
</reference>
<dbReference type="Proteomes" id="UP000095228">
    <property type="component" value="Chromosome"/>
</dbReference>
<evidence type="ECO:0000313" key="4">
    <source>
        <dbReference type="EMBL" id="AOS43473.1"/>
    </source>
</evidence>
<dbReference type="GO" id="GO:0005524">
    <property type="term" value="F:ATP binding"/>
    <property type="evidence" value="ECO:0007669"/>
    <property type="project" value="InterPro"/>
</dbReference>
<dbReference type="STRING" id="1838286.Verru16b_00518"/>
<accession>A0A1D8ARF2</accession>
<dbReference type="PANTHER" id="PTHR30486">
    <property type="entry name" value="TWITCHING MOTILITY PROTEIN PILT"/>
    <property type="match status" value="1"/>
</dbReference>
<comment type="similarity">
    <text evidence="1">Belongs to the GSP E family.</text>
</comment>
<evidence type="ECO:0000256" key="2">
    <source>
        <dbReference type="SAM" id="MobiDB-lite"/>
    </source>
</evidence>
<dbReference type="SMART" id="SM00382">
    <property type="entry name" value="AAA"/>
    <property type="match status" value="1"/>
</dbReference>
<dbReference type="AlphaFoldDB" id="A0A1D8ARF2"/>
<dbReference type="KEGG" id="obg:Verru16b_00518"/>
<feature type="compositionally biased region" description="Low complexity" evidence="2">
    <location>
        <begin position="86"/>
        <end position="106"/>
    </location>
</feature>
<dbReference type="RefSeq" id="WP_157772136.1">
    <property type="nucleotide sequence ID" value="NZ_CP016094.1"/>
</dbReference>
<dbReference type="PROSITE" id="PS00662">
    <property type="entry name" value="T2SP_E"/>
    <property type="match status" value="1"/>
</dbReference>
<organism evidence="4 5">
    <name type="scientific">Lacunisphaera limnophila</name>
    <dbReference type="NCBI Taxonomy" id="1838286"/>
    <lineage>
        <taxon>Bacteria</taxon>
        <taxon>Pseudomonadati</taxon>
        <taxon>Verrucomicrobiota</taxon>
        <taxon>Opitutia</taxon>
        <taxon>Opitutales</taxon>
        <taxon>Opitutaceae</taxon>
        <taxon>Lacunisphaera</taxon>
    </lineage>
</organism>
<dbReference type="OrthoDB" id="9805147at2"/>
<sequence length="473" mass="51330">MNNETLWLIRLGLNAKLFTRDQALATLRAAGRDADLVTYAQRLIDDGIVSDVEKLEELAGNAAARAGVGPPEPNPLLADQDDHADAPAPTGNAGTKAKATAGDGPAPQFPFDRIGTMDDTALAAALRKLLIDAGLYGASDLHLSAGSKPFVRRLRALSPITEHILTDEESLRLNTVLLAEHQKNIFLERRDYDLALALDAEHRYRVNLMFHKWGPSGSYRMVPAGVPKLDELGLRNLDAIRKLLSYHNGLILITGPVGAGKTTTLAAMVAELNEQREDHIITVEDPIEVVQLPKGCNVTQREVGPHTKSFFSALKGALREDPDVIVIGELRDLETIEMAISASETGHLVIGTMHTSDASTTLNRLLDVFPPAQQTQIRASVAESLRGVVCQRLLPSTEGGLVVACEIMVSNTAIQALIREGKTSGLRNTMETGVKEGMCIMENVVLELYQQRKITKETALNNISTRNVRAKVT</sequence>
<dbReference type="InterPro" id="IPR050921">
    <property type="entry name" value="T4SS_GSP_E_ATPase"/>
</dbReference>
<dbReference type="Gene3D" id="3.30.450.90">
    <property type="match status" value="1"/>
</dbReference>
<dbReference type="PATRIC" id="fig|1838286.3.peg.525"/>
<dbReference type="SUPFAM" id="SSF52540">
    <property type="entry name" value="P-loop containing nucleoside triphosphate hydrolases"/>
    <property type="match status" value="1"/>
</dbReference>
<dbReference type="Gene3D" id="3.40.50.300">
    <property type="entry name" value="P-loop containing nucleotide triphosphate hydrolases"/>
    <property type="match status" value="1"/>
</dbReference>
<dbReference type="EMBL" id="CP016094">
    <property type="protein sequence ID" value="AOS43473.1"/>
    <property type="molecule type" value="Genomic_DNA"/>
</dbReference>